<evidence type="ECO:0000313" key="3">
    <source>
        <dbReference type="Proteomes" id="UP000666915"/>
    </source>
</evidence>
<evidence type="ECO:0000313" key="2">
    <source>
        <dbReference type="EMBL" id="MBO2441821.1"/>
    </source>
</evidence>
<proteinExistence type="predicted"/>
<dbReference type="SUPFAM" id="SSF54001">
    <property type="entry name" value="Cysteine proteinases"/>
    <property type="match status" value="1"/>
</dbReference>
<keyword evidence="3" id="KW-1185">Reference proteome</keyword>
<dbReference type="Proteomes" id="UP000666915">
    <property type="component" value="Unassembled WGS sequence"/>
</dbReference>
<dbReference type="PANTHER" id="PTHR33490">
    <property type="entry name" value="BLR5614 PROTEIN-RELATED"/>
    <property type="match status" value="1"/>
</dbReference>
<gene>
    <name evidence="2" type="ORF">J4557_30290</name>
</gene>
<comment type="caution">
    <text evidence="2">The sequence shown here is derived from an EMBL/GenBank/DDBJ whole genome shotgun (WGS) entry which is preliminary data.</text>
</comment>
<dbReference type="PANTHER" id="PTHR33490:SF3">
    <property type="entry name" value="CONSERVED INTEGRAL MEMBRANE PROTEIN"/>
    <property type="match status" value="1"/>
</dbReference>
<dbReference type="EMBL" id="JAGEOK010000021">
    <property type="protein sequence ID" value="MBO2441821.1"/>
    <property type="molecule type" value="Genomic_DNA"/>
</dbReference>
<dbReference type="Pfam" id="PF01841">
    <property type="entry name" value="Transglut_core"/>
    <property type="match status" value="1"/>
</dbReference>
<sequence length="381" mass="40641">MTSGKDEERAALVAALAAAAGSRAARRGVRWVAGRLRKVVHEVEFLLPLASADAEARLRAAVARAGRSGGSPEVRTAGDRRTLRGLVGSGPGGLDPVLVTATVTALGPMSTWVVLRVAVLEGPIRRRLGTRIAERVTALVGDVWRLPVPPAVTPLAPLPAQVGAGARRWPDRGDGYLALIPVRDDPEAYYAADEVADYRHPAVEAVAEELERGCGGVDGWSVEVDPERYAEAAFVFVRDTIARSEDVDRWSTAYRASEVLRCGDALCHGKAHLLVALLRARGLPAGVCYQRLADDRGPGGFHLHALVATRIVGRWSRLDPCGGAAAGFDLYDARLAHRTDPARGETDHREVHAVPPPALRAALRTAPHGPAVYAHLPSEPR</sequence>
<reference evidence="2 3" key="1">
    <citation type="submission" date="2021-03" db="EMBL/GenBank/DDBJ databases">
        <authorList>
            <person name="Kanchanasin P."/>
            <person name="Saeng-In P."/>
            <person name="Phongsopitanun W."/>
            <person name="Yuki M."/>
            <person name="Kudo T."/>
            <person name="Ohkuma M."/>
            <person name="Tanasupawat S."/>
        </authorList>
    </citation>
    <scope>NUCLEOTIDE SEQUENCE [LARGE SCALE GENOMIC DNA]</scope>
    <source>
        <strain evidence="2 3">L46</strain>
    </source>
</reference>
<organism evidence="2 3">
    <name type="scientific">Actinomadura nitritigenes</name>
    <dbReference type="NCBI Taxonomy" id="134602"/>
    <lineage>
        <taxon>Bacteria</taxon>
        <taxon>Bacillati</taxon>
        <taxon>Actinomycetota</taxon>
        <taxon>Actinomycetes</taxon>
        <taxon>Streptosporangiales</taxon>
        <taxon>Thermomonosporaceae</taxon>
        <taxon>Actinomadura</taxon>
    </lineage>
</organism>
<dbReference type="InterPro" id="IPR002931">
    <property type="entry name" value="Transglutaminase-like"/>
</dbReference>
<accession>A0ABS3R6F7</accession>
<dbReference type="SMART" id="SM00460">
    <property type="entry name" value="TGc"/>
    <property type="match status" value="1"/>
</dbReference>
<name>A0ABS3R6F7_9ACTN</name>
<protein>
    <submittedName>
        <fullName evidence="2">Transglutaminase family protein</fullName>
    </submittedName>
</protein>
<feature type="domain" description="Transglutaminase-like" evidence="1">
    <location>
        <begin position="259"/>
        <end position="322"/>
    </location>
</feature>
<evidence type="ECO:0000259" key="1">
    <source>
        <dbReference type="SMART" id="SM00460"/>
    </source>
</evidence>
<dbReference type="InterPro" id="IPR038765">
    <property type="entry name" value="Papain-like_cys_pep_sf"/>
</dbReference>
<dbReference type="RefSeq" id="WP_307800293.1">
    <property type="nucleotide sequence ID" value="NZ_BAAAGM010000043.1"/>
</dbReference>
<dbReference type="Gene3D" id="3.10.620.30">
    <property type="match status" value="1"/>
</dbReference>